<dbReference type="AlphaFoldDB" id="A0A843VHE6"/>
<accession>A0A843VHE6</accession>
<protein>
    <submittedName>
        <fullName evidence="2">Uncharacterized protein</fullName>
    </submittedName>
</protein>
<comment type="caution">
    <text evidence="2">The sequence shown here is derived from an EMBL/GenBank/DDBJ whole genome shotgun (WGS) entry which is preliminary data.</text>
</comment>
<reference evidence="2" key="1">
    <citation type="submission" date="2017-07" db="EMBL/GenBank/DDBJ databases">
        <title>Taro Niue Genome Assembly and Annotation.</title>
        <authorList>
            <person name="Atibalentja N."/>
            <person name="Keating K."/>
            <person name="Fields C.J."/>
        </authorList>
    </citation>
    <scope>NUCLEOTIDE SEQUENCE</scope>
    <source>
        <strain evidence="2">Niue_2</strain>
        <tissue evidence="2">Leaf</tissue>
    </source>
</reference>
<dbReference type="Proteomes" id="UP000652761">
    <property type="component" value="Unassembled WGS sequence"/>
</dbReference>
<dbReference type="EMBL" id="NMUH01001840">
    <property type="protein sequence ID" value="MQL95828.1"/>
    <property type="molecule type" value="Genomic_DNA"/>
</dbReference>
<evidence type="ECO:0000313" key="2">
    <source>
        <dbReference type="EMBL" id="MQL95828.1"/>
    </source>
</evidence>
<gene>
    <name evidence="2" type="ORF">Taro_028496</name>
</gene>
<evidence type="ECO:0000313" key="3">
    <source>
        <dbReference type="Proteomes" id="UP000652761"/>
    </source>
</evidence>
<sequence>MRDLVVVASQQPEMKEKGLVPQPPQQKKKKTIPNTHPHQKVTLLIDVNVTVRVIFIIDH</sequence>
<proteinExistence type="predicted"/>
<name>A0A843VHE6_COLES</name>
<organism evidence="2 3">
    <name type="scientific">Colocasia esculenta</name>
    <name type="common">Wild taro</name>
    <name type="synonym">Arum esculentum</name>
    <dbReference type="NCBI Taxonomy" id="4460"/>
    <lineage>
        <taxon>Eukaryota</taxon>
        <taxon>Viridiplantae</taxon>
        <taxon>Streptophyta</taxon>
        <taxon>Embryophyta</taxon>
        <taxon>Tracheophyta</taxon>
        <taxon>Spermatophyta</taxon>
        <taxon>Magnoliopsida</taxon>
        <taxon>Liliopsida</taxon>
        <taxon>Araceae</taxon>
        <taxon>Aroideae</taxon>
        <taxon>Colocasieae</taxon>
        <taxon>Colocasia</taxon>
    </lineage>
</organism>
<evidence type="ECO:0000256" key="1">
    <source>
        <dbReference type="SAM" id="MobiDB-lite"/>
    </source>
</evidence>
<keyword evidence="3" id="KW-1185">Reference proteome</keyword>
<feature type="region of interest" description="Disordered" evidence="1">
    <location>
        <begin position="11"/>
        <end position="35"/>
    </location>
</feature>